<organism evidence="1 2">
    <name type="scientific">Rickettsia monacensis</name>
    <dbReference type="NCBI Taxonomy" id="109232"/>
    <lineage>
        <taxon>Bacteria</taxon>
        <taxon>Pseudomonadati</taxon>
        <taxon>Pseudomonadota</taxon>
        <taxon>Alphaproteobacteria</taxon>
        <taxon>Rickettsiales</taxon>
        <taxon>Rickettsiaceae</taxon>
        <taxon>Rickettsieae</taxon>
        <taxon>Rickettsia</taxon>
        <taxon>spotted fever group</taxon>
    </lineage>
</organism>
<accession>A0A0B7J4F1</accession>
<dbReference type="HOGENOM" id="CLU_2510565_0_0_5"/>
<protein>
    <submittedName>
        <fullName evidence="1">Uncharacterized protein</fullName>
    </submittedName>
</protein>
<dbReference type="EMBL" id="LN794217">
    <property type="protein sequence ID" value="CEO17288.1"/>
    <property type="molecule type" value="Genomic_DNA"/>
</dbReference>
<name>A0A0B7J4F1_9RICK</name>
<dbReference type="KEGG" id="rmc:RMONA_04515"/>
<sequence length="85" mass="10032">MKIREPFNINIINKKINNNQAMLSPIPDVGGIFSKYKKNNELSFEEIRDKAWIENLKDNYWGKTAANIEQQPQWLSAKESEKFFK</sequence>
<evidence type="ECO:0000313" key="1">
    <source>
        <dbReference type="EMBL" id="CEO17288.1"/>
    </source>
</evidence>
<keyword evidence="2" id="KW-1185">Reference proteome</keyword>
<gene>
    <name evidence="1" type="ORF">RMONA_04515</name>
</gene>
<dbReference type="Proteomes" id="UP000018149">
    <property type="component" value="Chromosome I"/>
</dbReference>
<reference evidence="1 2" key="1">
    <citation type="submission" date="2015-01" db="EMBL/GenBank/DDBJ databases">
        <title>Draft genome sequence of Rickettsia monacensis strain IrR/Munich.</title>
        <authorList>
            <person name="Felsheim R.F."/>
            <person name="Johnson S.L."/>
            <person name="Kurtti T.J."/>
            <person name="Munderloh U.G."/>
        </authorList>
    </citation>
    <scope>NUCLEOTIDE SEQUENCE [LARGE SCALE GENOMIC DNA]</scope>
    <source>
        <strain evidence="1 2">IrR/Munich</strain>
    </source>
</reference>
<evidence type="ECO:0000313" key="2">
    <source>
        <dbReference type="Proteomes" id="UP000018149"/>
    </source>
</evidence>
<dbReference type="AlphaFoldDB" id="A0A0B7J4F1"/>
<proteinExistence type="predicted"/>
<dbReference type="RefSeq" id="WP_023507733.1">
    <property type="nucleotide sequence ID" value="NZ_LN794217.1"/>
</dbReference>